<keyword evidence="9 16" id="KW-1133">Transmembrane helix</keyword>
<keyword evidence="11 16" id="KW-0472">Membrane</keyword>
<keyword evidence="8 16" id="KW-0812">Transmembrane</keyword>
<dbReference type="Gene3D" id="1.20.120.1760">
    <property type="match status" value="1"/>
</dbReference>
<evidence type="ECO:0000256" key="9">
    <source>
        <dbReference type="ARBA" id="ARBA00022989"/>
    </source>
</evidence>
<dbReference type="GO" id="GO:0016020">
    <property type="term" value="C:membrane"/>
    <property type="evidence" value="ECO:0007669"/>
    <property type="project" value="UniProtKB-SubCell"/>
</dbReference>
<keyword evidence="12" id="KW-0594">Phospholipid biosynthesis</keyword>
<evidence type="ECO:0000256" key="6">
    <source>
        <dbReference type="ARBA" id="ARBA00022516"/>
    </source>
</evidence>
<evidence type="ECO:0000256" key="3">
    <source>
        <dbReference type="ARBA" id="ARBA00010441"/>
    </source>
</evidence>
<dbReference type="RefSeq" id="WP_094408729.1">
    <property type="nucleotide sequence ID" value="NZ_BMJZ01000001.1"/>
</dbReference>
<dbReference type="GO" id="GO:0043337">
    <property type="term" value="F:cardiolipin synthase (CMP-forming)"/>
    <property type="evidence" value="ECO:0007669"/>
    <property type="project" value="TreeGrafter"/>
</dbReference>
<evidence type="ECO:0000256" key="4">
    <source>
        <dbReference type="ARBA" id="ARBA00013170"/>
    </source>
</evidence>
<evidence type="ECO:0000256" key="2">
    <source>
        <dbReference type="ARBA" id="ARBA00005042"/>
    </source>
</evidence>
<dbReference type="InterPro" id="IPR004570">
    <property type="entry name" value="Phosphatidylglycerol_P_synth"/>
</dbReference>
<dbReference type="PANTHER" id="PTHR14269">
    <property type="entry name" value="CDP-DIACYLGLYCEROL--GLYCEROL-3-PHOSPHATE 3-PHOSPHATIDYLTRANSFERASE-RELATED"/>
    <property type="match status" value="1"/>
</dbReference>
<reference evidence="17 18" key="1">
    <citation type="submission" date="2017-07" db="EMBL/GenBank/DDBJ databases">
        <title>Elstera cyanobacteriorum sp. nov., a novel bacterium isolated from cyanobacterial aggregates in a eutrophic lake.</title>
        <authorList>
            <person name="Cai H."/>
        </authorList>
    </citation>
    <scope>NUCLEOTIDE SEQUENCE [LARGE SCALE GENOMIC DNA]</scope>
    <source>
        <strain evidence="17 18">TH019</strain>
    </source>
</reference>
<feature type="transmembrane region" description="Helical" evidence="16">
    <location>
        <begin position="37"/>
        <end position="56"/>
    </location>
</feature>
<evidence type="ECO:0000256" key="11">
    <source>
        <dbReference type="ARBA" id="ARBA00023136"/>
    </source>
</evidence>
<proteinExistence type="inferred from homology"/>
<sequence length="196" mass="21866">MPPLRRWLRPVPNLISCARILLVPVTVLALVRGDYDLSLWLFIVAGVSDALDGAIARLARVQSVLGTYLDPLADKLLLVSVYWALSAQGLLIWAVTLAVLLRDGMILGGYLWCRWRRWPFDIQPILISKVNTFLQVFVVAWILSLEAGWLARMVSAAAADRLTLLLEVAMIATTVLSGFFYAGRWHRLIQGAKGRL</sequence>
<evidence type="ECO:0000256" key="16">
    <source>
        <dbReference type="SAM" id="Phobius"/>
    </source>
</evidence>
<dbReference type="PANTHER" id="PTHR14269:SF60">
    <property type="entry name" value="CARDIOLIPIN SYNTHASE (CMP-FORMING)"/>
    <property type="match status" value="1"/>
</dbReference>
<feature type="transmembrane region" description="Helical" evidence="16">
    <location>
        <begin position="125"/>
        <end position="144"/>
    </location>
</feature>
<dbReference type="GO" id="GO:0008444">
    <property type="term" value="F:CDP-diacylglycerol-glycerol-3-phosphate 3-phosphatidyltransferase activity"/>
    <property type="evidence" value="ECO:0007669"/>
    <property type="project" value="UniProtKB-EC"/>
</dbReference>
<protein>
    <recommendedName>
        <fullName evidence="5">CDP-diacylglycerol--glycerol-3-phosphate 3-phosphatidyltransferase</fullName>
        <ecNumber evidence="4">2.7.8.5</ecNumber>
    </recommendedName>
</protein>
<accession>A0A255XNB9</accession>
<keyword evidence="18" id="KW-1185">Reference proteome</keyword>
<evidence type="ECO:0000256" key="7">
    <source>
        <dbReference type="ARBA" id="ARBA00022679"/>
    </source>
</evidence>
<dbReference type="AlphaFoldDB" id="A0A255XNB9"/>
<evidence type="ECO:0000256" key="13">
    <source>
        <dbReference type="ARBA" id="ARBA00023264"/>
    </source>
</evidence>
<organism evidence="17 18">
    <name type="scientific">Elstera cyanobacteriorum</name>
    <dbReference type="NCBI Taxonomy" id="2022747"/>
    <lineage>
        <taxon>Bacteria</taxon>
        <taxon>Pseudomonadati</taxon>
        <taxon>Pseudomonadota</taxon>
        <taxon>Alphaproteobacteria</taxon>
        <taxon>Rhodospirillales</taxon>
        <taxon>Rhodospirillaceae</taxon>
        <taxon>Elstera</taxon>
    </lineage>
</organism>
<dbReference type="InterPro" id="IPR043130">
    <property type="entry name" value="CDP-OH_PTrfase_TM_dom"/>
</dbReference>
<evidence type="ECO:0000313" key="17">
    <source>
        <dbReference type="EMBL" id="OYQ18466.1"/>
    </source>
</evidence>
<evidence type="ECO:0000256" key="12">
    <source>
        <dbReference type="ARBA" id="ARBA00023209"/>
    </source>
</evidence>
<evidence type="ECO:0000313" key="18">
    <source>
        <dbReference type="Proteomes" id="UP000216361"/>
    </source>
</evidence>
<evidence type="ECO:0000256" key="15">
    <source>
        <dbReference type="RuleBase" id="RU003750"/>
    </source>
</evidence>
<comment type="subcellular location">
    <subcellularLocation>
        <location evidence="1">Membrane</location>
        <topology evidence="1">Multi-pass membrane protein</topology>
    </subcellularLocation>
</comment>
<comment type="catalytic activity">
    <reaction evidence="14">
        <text>a CDP-1,2-diacyl-sn-glycerol + sn-glycerol 3-phosphate = a 1,2-diacyl-sn-glycero-3-phospho-(1'-sn-glycero-3'-phosphate) + CMP + H(+)</text>
        <dbReference type="Rhea" id="RHEA:12593"/>
        <dbReference type="ChEBI" id="CHEBI:15378"/>
        <dbReference type="ChEBI" id="CHEBI:57597"/>
        <dbReference type="ChEBI" id="CHEBI:58332"/>
        <dbReference type="ChEBI" id="CHEBI:60110"/>
        <dbReference type="ChEBI" id="CHEBI:60377"/>
        <dbReference type="EC" id="2.7.8.5"/>
    </reaction>
</comment>
<dbReference type="EMBL" id="NOXS01000032">
    <property type="protein sequence ID" value="OYQ18466.1"/>
    <property type="molecule type" value="Genomic_DNA"/>
</dbReference>
<feature type="transmembrane region" description="Helical" evidence="16">
    <location>
        <begin position="164"/>
        <end position="183"/>
    </location>
</feature>
<evidence type="ECO:0000256" key="8">
    <source>
        <dbReference type="ARBA" id="ARBA00022692"/>
    </source>
</evidence>
<comment type="similarity">
    <text evidence="3 15">Belongs to the CDP-alcohol phosphatidyltransferase class-I family.</text>
</comment>
<dbReference type="PIRSF" id="PIRSF000847">
    <property type="entry name" value="Phos_ph_gly_syn"/>
    <property type="match status" value="1"/>
</dbReference>
<comment type="pathway">
    <text evidence="2">Phospholipid metabolism; phosphatidylglycerol biosynthesis; phosphatidylglycerol from CDP-diacylglycerol: step 1/2.</text>
</comment>
<dbReference type="GO" id="GO:0032049">
    <property type="term" value="P:cardiolipin biosynthetic process"/>
    <property type="evidence" value="ECO:0007669"/>
    <property type="project" value="TreeGrafter"/>
</dbReference>
<comment type="caution">
    <text evidence="17">The sequence shown here is derived from an EMBL/GenBank/DDBJ whole genome shotgun (WGS) entry which is preliminary data.</text>
</comment>
<dbReference type="EC" id="2.7.8.5" evidence="4"/>
<keyword evidence="13" id="KW-1208">Phospholipid metabolism</keyword>
<dbReference type="Proteomes" id="UP000216361">
    <property type="component" value="Unassembled WGS sequence"/>
</dbReference>
<name>A0A255XNB9_9PROT</name>
<evidence type="ECO:0000256" key="14">
    <source>
        <dbReference type="ARBA" id="ARBA00048586"/>
    </source>
</evidence>
<dbReference type="Pfam" id="PF01066">
    <property type="entry name" value="CDP-OH_P_transf"/>
    <property type="match status" value="1"/>
</dbReference>
<keyword evidence="7 15" id="KW-0808">Transferase</keyword>
<evidence type="ECO:0000256" key="10">
    <source>
        <dbReference type="ARBA" id="ARBA00023098"/>
    </source>
</evidence>
<dbReference type="InterPro" id="IPR048254">
    <property type="entry name" value="CDP_ALCOHOL_P_TRANSF_CS"/>
</dbReference>
<dbReference type="PROSITE" id="PS00379">
    <property type="entry name" value="CDP_ALCOHOL_P_TRANSF"/>
    <property type="match status" value="1"/>
</dbReference>
<feature type="transmembrane region" description="Helical" evidence="16">
    <location>
        <begin position="12"/>
        <end position="31"/>
    </location>
</feature>
<dbReference type="InterPro" id="IPR000462">
    <property type="entry name" value="CDP-OH_P_trans"/>
</dbReference>
<dbReference type="OrthoDB" id="9796672at2"/>
<evidence type="ECO:0000256" key="1">
    <source>
        <dbReference type="ARBA" id="ARBA00004141"/>
    </source>
</evidence>
<evidence type="ECO:0000256" key="5">
    <source>
        <dbReference type="ARBA" id="ARBA00014944"/>
    </source>
</evidence>
<gene>
    <name evidence="17" type="ORF">CHR90_09260</name>
</gene>
<keyword evidence="6" id="KW-0444">Lipid biosynthesis</keyword>
<keyword evidence="10" id="KW-0443">Lipid metabolism</keyword>
<dbReference type="InterPro" id="IPR050324">
    <property type="entry name" value="CDP-alcohol_PTase-I"/>
</dbReference>